<gene>
    <name evidence="16" type="ORF">HME9302_00468</name>
</gene>
<evidence type="ECO:0000313" key="16">
    <source>
        <dbReference type="EMBL" id="RDC59281.1"/>
    </source>
</evidence>
<dbReference type="InterPro" id="IPR000531">
    <property type="entry name" value="Beta-barrel_TonB"/>
</dbReference>
<dbReference type="Pfam" id="PF07715">
    <property type="entry name" value="Plug"/>
    <property type="match status" value="1"/>
</dbReference>
<feature type="domain" description="TonB-dependent receptor-like beta-barrel" evidence="14">
    <location>
        <begin position="482"/>
        <end position="1052"/>
    </location>
</feature>
<feature type="compositionally biased region" description="Acidic residues" evidence="12">
    <location>
        <begin position="34"/>
        <end position="52"/>
    </location>
</feature>
<dbReference type="InterPro" id="IPR037066">
    <property type="entry name" value="Plug_dom_sf"/>
</dbReference>
<keyword evidence="7 9" id="KW-0472">Membrane</keyword>
<comment type="caution">
    <text evidence="16">The sequence shown here is derived from an EMBL/GenBank/DDBJ whole genome shotgun (WGS) entry which is preliminary data.</text>
</comment>
<accession>A0A369Q314</accession>
<evidence type="ECO:0000259" key="14">
    <source>
        <dbReference type="Pfam" id="PF00593"/>
    </source>
</evidence>
<evidence type="ECO:0000256" key="9">
    <source>
        <dbReference type="PROSITE-ProRule" id="PRU01360"/>
    </source>
</evidence>
<evidence type="ECO:0000256" key="8">
    <source>
        <dbReference type="ARBA" id="ARBA00023237"/>
    </source>
</evidence>
<dbReference type="Pfam" id="PF00593">
    <property type="entry name" value="TonB_dep_Rec_b-barrel"/>
    <property type="match status" value="1"/>
</dbReference>
<evidence type="ECO:0000256" key="13">
    <source>
        <dbReference type="SAM" id="SignalP"/>
    </source>
</evidence>
<dbReference type="Proteomes" id="UP000253727">
    <property type="component" value="Unassembled WGS sequence"/>
</dbReference>
<dbReference type="EMBL" id="QBKA01000002">
    <property type="protein sequence ID" value="RDC59281.1"/>
    <property type="molecule type" value="Genomic_DNA"/>
</dbReference>
<evidence type="ECO:0000256" key="1">
    <source>
        <dbReference type="ARBA" id="ARBA00004571"/>
    </source>
</evidence>
<evidence type="ECO:0000256" key="7">
    <source>
        <dbReference type="ARBA" id="ARBA00023136"/>
    </source>
</evidence>
<keyword evidence="5 13" id="KW-0732">Signal</keyword>
<dbReference type="SUPFAM" id="SSF56935">
    <property type="entry name" value="Porins"/>
    <property type="match status" value="1"/>
</dbReference>
<dbReference type="Gene3D" id="2.170.130.10">
    <property type="entry name" value="TonB-dependent receptor, plug domain"/>
    <property type="match status" value="1"/>
</dbReference>
<dbReference type="InterPro" id="IPR036942">
    <property type="entry name" value="Beta-barrel_TonB_sf"/>
</dbReference>
<dbReference type="PROSITE" id="PS01156">
    <property type="entry name" value="TONB_DEPENDENT_REC_2"/>
    <property type="match status" value="1"/>
</dbReference>
<dbReference type="GO" id="GO:0009279">
    <property type="term" value="C:cell outer membrane"/>
    <property type="evidence" value="ECO:0007669"/>
    <property type="project" value="UniProtKB-SubCell"/>
</dbReference>
<proteinExistence type="inferred from homology"/>
<reference evidence="16 17" key="1">
    <citation type="submission" date="2018-04" db="EMBL/GenBank/DDBJ databases">
        <title>Altererythrobacter sp. HME9302 genome sequencing and assembly.</title>
        <authorList>
            <person name="Kang H."/>
            <person name="Kim H."/>
            <person name="Joh K."/>
        </authorList>
    </citation>
    <scope>NUCLEOTIDE SEQUENCE [LARGE SCALE GENOMIC DNA]</scope>
    <source>
        <strain evidence="16 17">HME9302</strain>
    </source>
</reference>
<keyword evidence="6 11" id="KW-0798">TonB box</keyword>
<keyword evidence="4 9" id="KW-0812">Transmembrane</keyword>
<evidence type="ECO:0000256" key="3">
    <source>
        <dbReference type="ARBA" id="ARBA00022452"/>
    </source>
</evidence>
<keyword evidence="17" id="KW-1185">Reference proteome</keyword>
<keyword evidence="8 9" id="KW-0998">Cell outer membrane</keyword>
<comment type="similarity">
    <text evidence="9 11">Belongs to the TonB-dependent receptor family.</text>
</comment>
<evidence type="ECO:0000256" key="2">
    <source>
        <dbReference type="ARBA" id="ARBA00022448"/>
    </source>
</evidence>
<dbReference type="AlphaFoldDB" id="A0A369Q314"/>
<dbReference type="InterPro" id="IPR012910">
    <property type="entry name" value="Plug_dom"/>
</dbReference>
<dbReference type="PROSITE" id="PS52016">
    <property type="entry name" value="TONB_DEPENDENT_REC_3"/>
    <property type="match status" value="1"/>
</dbReference>
<feature type="signal peptide" evidence="13">
    <location>
        <begin position="1"/>
        <end position="31"/>
    </location>
</feature>
<feature type="region of interest" description="Disordered" evidence="12">
    <location>
        <begin position="33"/>
        <end position="66"/>
    </location>
</feature>
<keyword evidence="3 9" id="KW-1134">Transmembrane beta strand</keyword>
<comment type="subcellular location">
    <subcellularLocation>
        <location evidence="1 9">Cell outer membrane</location>
        <topology evidence="1 9">Multi-pass membrane protein</topology>
    </subcellularLocation>
</comment>
<dbReference type="PANTHER" id="PTHR47234:SF2">
    <property type="entry name" value="TONB-DEPENDENT RECEPTOR"/>
    <property type="match status" value="1"/>
</dbReference>
<name>A0A369Q314_9SPHN</name>
<dbReference type="Gene3D" id="2.40.170.20">
    <property type="entry name" value="TonB-dependent receptor, beta-barrel domain"/>
    <property type="match status" value="1"/>
</dbReference>
<evidence type="ECO:0000256" key="10">
    <source>
        <dbReference type="PROSITE-ProRule" id="PRU10144"/>
    </source>
</evidence>
<evidence type="ECO:0000256" key="5">
    <source>
        <dbReference type="ARBA" id="ARBA00022729"/>
    </source>
</evidence>
<organism evidence="16 17">
    <name type="scientific">Alteripontixanthobacter maritimus</name>
    <dbReference type="NCBI Taxonomy" id="2161824"/>
    <lineage>
        <taxon>Bacteria</taxon>
        <taxon>Pseudomonadati</taxon>
        <taxon>Pseudomonadota</taxon>
        <taxon>Alphaproteobacteria</taxon>
        <taxon>Sphingomonadales</taxon>
        <taxon>Erythrobacteraceae</taxon>
        <taxon>Alteripontixanthobacter</taxon>
    </lineage>
</organism>
<evidence type="ECO:0000256" key="6">
    <source>
        <dbReference type="ARBA" id="ARBA00023077"/>
    </source>
</evidence>
<feature type="compositionally biased region" description="Low complexity" evidence="12">
    <location>
        <begin position="53"/>
        <end position="64"/>
    </location>
</feature>
<protein>
    <submittedName>
        <fullName evidence="16">Vitamin B12 transporter BtuB</fullName>
    </submittedName>
</protein>
<dbReference type="RefSeq" id="WP_147270747.1">
    <property type="nucleotide sequence ID" value="NZ_QBKA01000002.1"/>
</dbReference>
<feature type="short sequence motif" description="TonB C-terminal box" evidence="10">
    <location>
        <begin position="1069"/>
        <end position="1086"/>
    </location>
</feature>
<evidence type="ECO:0000313" key="17">
    <source>
        <dbReference type="Proteomes" id="UP000253727"/>
    </source>
</evidence>
<keyword evidence="2 9" id="KW-0813">Transport</keyword>
<dbReference type="InterPro" id="IPR010917">
    <property type="entry name" value="TonB_rcpt_CS"/>
</dbReference>
<feature type="chain" id="PRO_5016712849" evidence="13">
    <location>
        <begin position="32"/>
        <end position="1086"/>
    </location>
</feature>
<dbReference type="PANTHER" id="PTHR47234">
    <property type="match status" value="1"/>
</dbReference>
<dbReference type="InterPro" id="IPR039426">
    <property type="entry name" value="TonB-dep_rcpt-like"/>
</dbReference>
<evidence type="ECO:0000259" key="15">
    <source>
        <dbReference type="Pfam" id="PF07715"/>
    </source>
</evidence>
<sequence>MRKIFNQKGRFSASAGIVALSLAALATPAYAQDVDPDEDEDEDQQVGVDESDPTTVTPGGETEPSGLIVVSGSRIQRPNLDSPVPVTSVAAEELLDDGALSLGDALNDLPSLRSTFSTSNSQRFIGTTGVNFLDLRGLGTSRTLVLVNNRRHVTGSAGDFRVDINTIPFELLERTDVVTGGSSAVYGSDAIAGVVNFITKRDFEGLEISAQSGISERGDNGRYTAAIAAGKNFADGRGNIAAVAEYSKINRVLNVQRPEISGAFIGFEGFVQIDDLSDEGITNSDGIPDFELRDGLRLDFISDGGTLRPFCIFGAAVQPLACDADGNDVQFRFTPTGDLVREDNLNFPGTNNVQGGTGSDFGTIGTLIPDIERYNINLLGRFDISDAVRPYVEAKYARIEARGAGTPSFLNGICGNLGGAVGLFGRNECFDEPATPTFISFDNPFLTPAARATAEAIQDELLVGFGFPPNSGAATGFAINRNNIDFGARTDVLKRETYRIVVGVEGDISSNTRYDISFNYGRFTSSLAATNNLVFANLQNAVDAVRDPATGNIVCRINADADATNDDPACAPLNLFGVGAPSAAALDYINTDATLDDKAQQYNLLGFVNTDSSGFFELPGGPIRAVLGGEYRKETASSRPDDLSATGNTFFNAFGTFSPPDLEIVEAFGEIEFPLLANLPFADELTVSAAGRVSDYNSGGGQTGTVYSYNGNLVYSPIPDLRFRANYSRAVRSPTLSDLFAPLTQNFGFLNDPCDDETINLGPASRLINCRADGVPEGYDADGITSNTGFRQRGDEALKAEISDSYTVGAIFEPSFLPGFAASVDYYDITVENVISQLPANAVLALCYDATSLQNRFCDQVNPREPEGDLNQDNALTTFPINFARLEAEGIDFDVRYSKTFDNDDRISFRALATHVLKRTNFLDSTNPNVPNVVRGELGDPEWAVNFNASYRTGPFTLSYGLRFLDKQFINGFETTNSFTAACVEGRGTPGVGVIPRTEGSPTCTPGELIVVPAINPDATAEEFYEERFYHSLRGNVRVSDDFSFYAGVDNLTDQAPPLQLTGSGGGSSIYDNIGRYFYAGFTANF</sequence>
<evidence type="ECO:0000256" key="12">
    <source>
        <dbReference type="SAM" id="MobiDB-lite"/>
    </source>
</evidence>
<feature type="domain" description="TonB-dependent receptor plug" evidence="15">
    <location>
        <begin position="80"/>
        <end position="194"/>
    </location>
</feature>
<dbReference type="OrthoDB" id="7614575at2"/>
<evidence type="ECO:0000256" key="11">
    <source>
        <dbReference type="RuleBase" id="RU003357"/>
    </source>
</evidence>
<evidence type="ECO:0000256" key="4">
    <source>
        <dbReference type="ARBA" id="ARBA00022692"/>
    </source>
</evidence>